<sequence>MIFDTSSAPVLCTGGLKSVPVKLDVSGNGLTKVPLSTFSPSSSANVQELLLRSNKISKLPSYESFSRFSGLRHLDLSDNKLTELGNSFSSLPCLTKLSLSYNRIRFDVNDWRSQERSLKHLDLSNTSLSYVPALPLPSLLTLKLSYNGIAYIPPDLQTNLTDLKMLDVSHNILTEMTPFPQLVFLNIAANPINTIANSTFLYFSNLADLDICQLPLSFFDIDSLGQLDLMTLAISEYDQVDRFNVPLWIRDNVALRHLIYEASFKICIRRMDMGTWLGNANKTHWVQPDTTSTNHNGSILTKLYGIMVIVQKEIGSKSEYKKISTYFLQGSNSLSTNYGVGVLTATPWQHWYLIVNKPWDENAGSDRYAPLASRKLDYIYYERRITDVNEIQSILVDDSEDEPEEWEVLTRTPRNGNVKRPTKTRLPQANSKTSNSLMSKATVESS</sequence>
<dbReference type="SUPFAM" id="SSF52058">
    <property type="entry name" value="L domain-like"/>
    <property type="match status" value="1"/>
</dbReference>
<accession>A0A6H5G276</accession>
<dbReference type="EMBL" id="CADCXU010004677">
    <property type="protein sequence ID" value="CAA9996559.1"/>
    <property type="molecule type" value="Genomic_DNA"/>
</dbReference>
<name>A0A6H5G276_9HEMI</name>
<feature type="non-terminal residue" evidence="5">
    <location>
        <position position="446"/>
    </location>
</feature>
<evidence type="ECO:0000313" key="5">
    <source>
        <dbReference type="EMBL" id="CAA9996559.1"/>
    </source>
</evidence>
<evidence type="ECO:0000256" key="2">
    <source>
        <dbReference type="ARBA" id="ARBA00022729"/>
    </source>
</evidence>
<keyword evidence="6" id="KW-1185">Reference proteome</keyword>
<dbReference type="Proteomes" id="UP000479000">
    <property type="component" value="Unassembled WGS sequence"/>
</dbReference>
<gene>
    <name evidence="5" type="ORF">NTEN_LOCUS3054</name>
</gene>
<feature type="compositionally biased region" description="Polar residues" evidence="4">
    <location>
        <begin position="425"/>
        <end position="446"/>
    </location>
</feature>
<dbReference type="Gene3D" id="3.80.10.10">
    <property type="entry name" value="Ribonuclease Inhibitor"/>
    <property type="match status" value="2"/>
</dbReference>
<evidence type="ECO:0000313" key="6">
    <source>
        <dbReference type="Proteomes" id="UP000479000"/>
    </source>
</evidence>
<dbReference type="AlphaFoldDB" id="A0A6H5G276"/>
<keyword evidence="1" id="KW-0433">Leucine-rich repeat</keyword>
<evidence type="ECO:0000256" key="4">
    <source>
        <dbReference type="SAM" id="MobiDB-lite"/>
    </source>
</evidence>
<dbReference type="SMART" id="SM00369">
    <property type="entry name" value="LRR_TYP"/>
    <property type="match status" value="5"/>
</dbReference>
<protein>
    <submittedName>
        <fullName evidence="5">Uncharacterized protein</fullName>
    </submittedName>
</protein>
<reference evidence="5 6" key="1">
    <citation type="submission" date="2020-02" db="EMBL/GenBank/DDBJ databases">
        <authorList>
            <person name="Ferguson B K."/>
        </authorList>
    </citation>
    <scope>NUCLEOTIDE SEQUENCE [LARGE SCALE GENOMIC DNA]</scope>
</reference>
<evidence type="ECO:0000256" key="1">
    <source>
        <dbReference type="ARBA" id="ARBA00022614"/>
    </source>
</evidence>
<keyword evidence="3" id="KW-0677">Repeat</keyword>
<keyword evidence="2" id="KW-0732">Signal</keyword>
<dbReference type="PROSITE" id="PS51450">
    <property type="entry name" value="LRR"/>
    <property type="match status" value="2"/>
</dbReference>
<evidence type="ECO:0000256" key="3">
    <source>
        <dbReference type="ARBA" id="ARBA00022737"/>
    </source>
</evidence>
<dbReference type="Pfam" id="PF13855">
    <property type="entry name" value="LRR_8"/>
    <property type="match status" value="1"/>
</dbReference>
<dbReference type="InterPro" id="IPR050328">
    <property type="entry name" value="Dev_Immune_Receptor"/>
</dbReference>
<feature type="region of interest" description="Disordered" evidence="4">
    <location>
        <begin position="402"/>
        <end position="446"/>
    </location>
</feature>
<dbReference type="OrthoDB" id="1111193at2759"/>
<proteinExistence type="predicted"/>
<dbReference type="PANTHER" id="PTHR24373">
    <property type="entry name" value="SLIT RELATED LEUCINE-RICH REPEAT NEURONAL PROTEIN"/>
    <property type="match status" value="1"/>
</dbReference>
<organism evidence="5 6">
    <name type="scientific">Nesidiocoris tenuis</name>
    <dbReference type="NCBI Taxonomy" id="355587"/>
    <lineage>
        <taxon>Eukaryota</taxon>
        <taxon>Metazoa</taxon>
        <taxon>Ecdysozoa</taxon>
        <taxon>Arthropoda</taxon>
        <taxon>Hexapoda</taxon>
        <taxon>Insecta</taxon>
        <taxon>Pterygota</taxon>
        <taxon>Neoptera</taxon>
        <taxon>Paraneoptera</taxon>
        <taxon>Hemiptera</taxon>
        <taxon>Heteroptera</taxon>
        <taxon>Panheteroptera</taxon>
        <taxon>Cimicomorpha</taxon>
        <taxon>Miridae</taxon>
        <taxon>Dicyphina</taxon>
        <taxon>Nesidiocoris</taxon>
    </lineage>
</organism>
<dbReference type="PANTHER" id="PTHR24373:SF275">
    <property type="entry name" value="TIR DOMAIN-CONTAINING PROTEIN"/>
    <property type="match status" value="1"/>
</dbReference>
<dbReference type="PRINTS" id="PR00019">
    <property type="entry name" value="LEURICHRPT"/>
</dbReference>
<dbReference type="InterPro" id="IPR003591">
    <property type="entry name" value="Leu-rich_rpt_typical-subtyp"/>
</dbReference>
<dbReference type="InterPro" id="IPR001611">
    <property type="entry name" value="Leu-rich_rpt"/>
</dbReference>
<dbReference type="InterPro" id="IPR032675">
    <property type="entry name" value="LRR_dom_sf"/>
</dbReference>